<dbReference type="InterPro" id="IPR000014">
    <property type="entry name" value="PAS"/>
</dbReference>
<evidence type="ECO:0000313" key="4">
    <source>
        <dbReference type="EMBL" id="TDO20269.1"/>
    </source>
</evidence>
<gene>
    <name evidence="4" type="ORF">CLV32_4029</name>
</gene>
<sequence>MFDLEYFFELSPDLLCIAGFDGFFKKINPAVSQTLGFSTEELFSRPINTFVHPEDQEMTRQKRQNIKNNVPLLNFENRYLSKAGEIVWLSWTSMPIKRDKVVFAIAKDITYKKRLEELWRVSAILGSSSLPKGQTPEEIDPSTPNQYWLKAFEQAVRKNVGLTDLTLNVLSSELAVSERVLFRRVQALSGLTPNRLVRAIRLQMAWDAINTGKYRTVSEISAIAGFKTPAYFSKTFQEIYGVNALDLLKS</sequence>
<dbReference type="Pfam" id="PF08447">
    <property type="entry name" value="PAS_3"/>
    <property type="match status" value="1"/>
</dbReference>
<evidence type="ECO:0000259" key="3">
    <source>
        <dbReference type="PROSITE" id="PS50112"/>
    </source>
</evidence>
<keyword evidence="5" id="KW-1185">Reference proteome</keyword>
<evidence type="ECO:0000259" key="2">
    <source>
        <dbReference type="PROSITE" id="PS01124"/>
    </source>
</evidence>
<evidence type="ECO:0000313" key="5">
    <source>
        <dbReference type="Proteomes" id="UP000295499"/>
    </source>
</evidence>
<dbReference type="PROSITE" id="PS01124">
    <property type="entry name" value="HTH_ARAC_FAMILY_2"/>
    <property type="match status" value="1"/>
</dbReference>
<proteinExistence type="predicted"/>
<dbReference type="CDD" id="cd00130">
    <property type="entry name" value="PAS"/>
    <property type="match status" value="1"/>
</dbReference>
<dbReference type="GO" id="GO:0003700">
    <property type="term" value="F:DNA-binding transcription factor activity"/>
    <property type="evidence" value="ECO:0007669"/>
    <property type="project" value="InterPro"/>
</dbReference>
<dbReference type="Proteomes" id="UP000295499">
    <property type="component" value="Unassembled WGS sequence"/>
</dbReference>
<keyword evidence="1" id="KW-0238">DNA-binding</keyword>
<dbReference type="InterPro" id="IPR013655">
    <property type="entry name" value="PAS_fold_3"/>
</dbReference>
<dbReference type="PANTHER" id="PTHR43280:SF2">
    <property type="entry name" value="HTH-TYPE TRANSCRIPTIONAL REGULATOR EXSA"/>
    <property type="match status" value="1"/>
</dbReference>
<dbReference type="EMBL" id="SNWM01000005">
    <property type="protein sequence ID" value="TDO20269.1"/>
    <property type="molecule type" value="Genomic_DNA"/>
</dbReference>
<dbReference type="NCBIfam" id="TIGR00229">
    <property type="entry name" value="sensory_box"/>
    <property type="match status" value="1"/>
</dbReference>
<protein>
    <submittedName>
        <fullName evidence="4">PAS domain S-box-containing protein</fullName>
    </submittedName>
</protein>
<feature type="domain" description="PAS" evidence="3">
    <location>
        <begin position="21"/>
        <end position="70"/>
    </location>
</feature>
<feature type="domain" description="HTH araC/xylS-type" evidence="2">
    <location>
        <begin position="150"/>
        <end position="250"/>
    </location>
</feature>
<reference evidence="4 5" key="1">
    <citation type="submission" date="2019-03" db="EMBL/GenBank/DDBJ databases">
        <title>Genomic Encyclopedia of Archaeal and Bacterial Type Strains, Phase II (KMG-II): from individual species to whole genera.</title>
        <authorList>
            <person name="Goeker M."/>
        </authorList>
    </citation>
    <scope>NUCLEOTIDE SEQUENCE [LARGE SCALE GENOMIC DNA]</scope>
    <source>
        <strain evidence="4 5">DSM 19034</strain>
    </source>
</reference>
<comment type="caution">
    <text evidence="4">The sequence shown here is derived from an EMBL/GenBank/DDBJ whole genome shotgun (WGS) entry which is preliminary data.</text>
</comment>
<dbReference type="SMART" id="SM00091">
    <property type="entry name" value="PAS"/>
    <property type="match status" value="1"/>
</dbReference>
<evidence type="ECO:0000256" key="1">
    <source>
        <dbReference type="ARBA" id="ARBA00023125"/>
    </source>
</evidence>
<dbReference type="InterPro" id="IPR035965">
    <property type="entry name" value="PAS-like_dom_sf"/>
</dbReference>
<dbReference type="InterPro" id="IPR018060">
    <property type="entry name" value="HTH_AraC"/>
</dbReference>
<dbReference type="GO" id="GO:0043565">
    <property type="term" value="F:sequence-specific DNA binding"/>
    <property type="evidence" value="ECO:0007669"/>
    <property type="project" value="InterPro"/>
</dbReference>
<dbReference type="SUPFAM" id="SSF55785">
    <property type="entry name" value="PYP-like sensor domain (PAS domain)"/>
    <property type="match status" value="1"/>
</dbReference>
<organism evidence="4 5">
    <name type="scientific">Pedobacter duraquae</name>
    <dbReference type="NCBI Taxonomy" id="425511"/>
    <lineage>
        <taxon>Bacteria</taxon>
        <taxon>Pseudomonadati</taxon>
        <taxon>Bacteroidota</taxon>
        <taxon>Sphingobacteriia</taxon>
        <taxon>Sphingobacteriales</taxon>
        <taxon>Sphingobacteriaceae</taxon>
        <taxon>Pedobacter</taxon>
    </lineage>
</organism>
<dbReference type="Gene3D" id="1.10.10.60">
    <property type="entry name" value="Homeodomain-like"/>
    <property type="match status" value="1"/>
</dbReference>
<dbReference type="PANTHER" id="PTHR43280">
    <property type="entry name" value="ARAC-FAMILY TRANSCRIPTIONAL REGULATOR"/>
    <property type="match status" value="1"/>
</dbReference>
<dbReference type="PROSITE" id="PS50112">
    <property type="entry name" value="PAS"/>
    <property type="match status" value="1"/>
</dbReference>
<name>A0A4V3C302_9SPHI</name>
<dbReference type="Pfam" id="PF12833">
    <property type="entry name" value="HTH_18"/>
    <property type="match status" value="1"/>
</dbReference>
<dbReference type="AlphaFoldDB" id="A0A4V3C302"/>
<dbReference type="SMART" id="SM00342">
    <property type="entry name" value="HTH_ARAC"/>
    <property type="match status" value="1"/>
</dbReference>
<dbReference type="Gene3D" id="3.30.450.20">
    <property type="entry name" value="PAS domain"/>
    <property type="match status" value="1"/>
</dbReference>
<accession>A0A4V3C302</accession>